<keyword evidence="3" id="KW-0813">Transport</keyword>
<evidence type="ECO:0000313" key="8">
    <source>
        <dbReference type="Proteomes" id="UP000617734"/>
    </source>
</evidence>
<feature type="signal peptide" evidence="5">
    <location>
        <begin position="1"/>
        <end position="28"/>
    </location>
</feature>
<evidence type="ECO:0000313" key="7">
    <source>
        <dbReference type="EMBL" id="GHH73002.1"/>
    </source>
</evidence>
<proteinExistence type="inferred from homology"/>
<reference evidence="7" key="1">
    <citation type="journal article" date="2014" name="Int. J. Syst. Evol. Microbiol.">
        <title>Complete genome sequence of Corynebacterium casei LMG S-19264T (=DSM 44701T), isolated from a smear-ripened cheese.</title>
        <authorList>
            <consortium name="US DOE Joint Genome Institute (JGI-PGF)"/>
            <person name="Walter F."/>
            <person name="Albersmeier A."/>
            <person name="Kalinowski J."/>
            <person name="Ruckert C."/>
        </authorList>
    </citation>
    <scope>NUCLEOTIDE SEQUENCE</scope>
    <source>
        <strain evidence="7">JCM 4646</strain>
    </source>
</reference>
<dbReference type="PANTHER" id="PTHR30290:SF9">
    <property type="entry name" value="OLIGOPEPTIDE-BINDING PROTEIN APPA"/>
    <property type="match status" value="1"/>
</dbReference>
<reference evidence="7" key="2">
    <citation type="submission" date="2020-09" db="EMBL/GenBank/DDBJ databases">
        <authorList>
            <person name="Sun Q."/>
            <person name="Ohkuma M."/>
        </authorList>
    </citation>
    <scope>NUCLEOTIDE SEQUENCE</scope>
    <source>
        <strain evidence="7">JCM 4646</strain>
    </source>
</reference>
<protein>
    <submittedName>
        <fullName evidence="7">Peptide ABC transporter</fullName>
    </submittedName>
</protein>
<dbReference type="GO" id="GO:0043190">
    <property type="term" value="C:ATP-binding cassette (ABC) transporter complex"/>
    <property type="evidence" value="ECO:0007669"/>
    <property type="project" value="InterPro"/>
</dbReference>
<dbReference type="PIRSF" id="PIRSF002741">
    <property type="entry name" value="MppA"/>
    <property type="match status" value="1"/>
</dbReference>
<comment type="similarity">
    <text evidence="2">Belongs to the bacterial solute-binding protein 5 family.</text>
</comment>
<dbReference type="RefSeq" id="WP_190211916.1">
    <property type="nucleotide sequence ID" value="NZ_BNBO01000019.1"/>
</dbReference>
<dbReference type="GO" id="GO:0042597">
    <property type="term" value="C:periplasmic space"/>
    <property type="evidence" value="ECO:0007669"/>
    <property type="project" value="UniProtKB-ARBA"/>
</dbReference>
<dbReference type="GeneID" id="95354063"/>
<feature type="domain" description="Solute-binding protein family 5" evidence="6">
    <location>
        <begin position="87"/>
        <end position="463"/>
    </location>
</feature>
<dbReference type="Proteomes" id="UP000617734">
    <property type="component" value="Unassembled WGS sequence"/>
</dbReference>
<comment type="caution">
    <text evidence="7">The sequence shown here is derived from an EMBL/GenBank/DDBJ whole genome shotgun (WGS) entry which is preliminary data.</text>
</comment>
<organism evidence="7 8">
    <name type="scientific">Kitasatospora indigofera</name>
    <dbReference type="NCBI Taxonomy" id="67307"/>
    <lineage>
        <taxon>Bacteria</taxon>
        <taxon>Bacillati</taxon>
        <taxon>Actinomycetota</taxon>
        <taxon>Actinomycetes</taxon>
        <taxon>Kitasatosporales</taxon>
        <taxon>Streptomycetaceae</taxon>
        <taxon>Kitasatospora</taxon>
    </lineage>
</organism>
<dbReference type="GO" id="GO:0015833">
    <property type="term" value="P:peptide transport"/>
    <property type="evidence" value="ECO:0007669"/>
    <property type="project" value="TreeGrafter"/>
</dbReference>
<dbReference type="SUPFAM" id="SSF53850">
    <property type="entry name" value="Periplasmic binding protein-like II"/>
    <property type="match status" value="1"/>
</dbReference>
<keyword evidence="4 5" id="KW-0732">Signal</keyword>
<gene>
    <name evidence="7" type="ORF">GCM10018781_36470</name>
</gene>
<name>A0A919KUL2_9ACTN</name>
<dbReference type="GO" id="GO:1904680">
    <property type="term" value="F:peptide transmembrane transporter activity"/>
    <property type="evidence" value="ECO:0007669"/>
    <property type="project" value="TreeGrafter"/>
</dbReference>
<dbReference type="InterPro" id="IPR023765">
    <property type="entry name" value="SBP_5_CS"/>
</dbReference>
<dbReference type="CDD" id="cd08492">
    <property type="entry name" value="PBP2_NikA_DppA_OppA_like_15"/>
    <property type="match status" value="1"/>
</dbReference>
<dbReference type="AlphaFoldDB" id="A0A919KUL2"/>
<dbReference type="InterPro" id="IPR030678">
    <property type="entry name" value="Peptide/Ni-bd"/>
</dbReference>
<accession>A0A919KUL2</accession>
<dbReference type="EMBL" id="BNBO01000019">
    <property type="protein sequence ID" value="GHH73002.1"/>
    <property type="molecule type" value="Genomic_DNA"/>
</dbReference>
<evidence type="ECO:0000256" key="1">
    <source>
        <dbReference type="ARBA" id="ARBA00004193"/>
    </source>
</evidence>
<dbReference type="PROSITE" id="PS01040">
    <property type="entry name" value="SBP_BACTERIAL_5"/>
    <property type="match status" value="1"/>
</dbReference>
<dbReference type="InterPro" id="IPR000914">
    <property type="entry name" value="SBP_5_dom"/>
</dbReference>
<evidence type="ECO:0000256" key="2">
    <source>
        <dbReference type="ARBA" id="ARBA00005695"/>
    </source>
</evidence>
<dbReference type="Pfam" id="PF00496">
    <property type="entry name" value="SBP_bac_5"/>
    <property type="match status" value="1"/>
</dbReference>
<evidence type="ECO:0000256" key="5">
    <source>
        <dbReference type="SAM" id="SignalP"/>
    </source>
</evidence>
<evidence type="ECO:0000256" key="3">
    <source>
        <dbReference type="ARBA" id="ARBA00022448"/>
    </source>
</evidence>
<evidence type="ECO:0000259" key="6">
    <source>
        <dbReference type="Pfam" id="PF00496"/>
    </source>
</evidence>
<dbReference type="Gene3D" id="3.10.105.10">
    <property type="entry name" value="Dipeptide-binding Protein, Domain 3"/>
    <property type="match status" value="1"/>
</dbReference>
<comment type="subcellular location">
    <subcellularLocation>
        <location evidence="1">Cell membrane</location>
        <topology evidence="1">Lipid-anchor</topology>
    </subcellularLocation>
</comment>
<dbReference type="InterPro" id="IPR039424">
    <property type="entry name" value="SBP_5"/>
</dbReference>
<dbReference type="Gene3D" id="3.40.190.10">
    <property type="entry name" value="Periplasmic binding protein-like II"/>
    <property type="match status" value="1"/>
</dbReference>
<dbReference type="PROSITE" id="PS51257">
    <property type="entry name" value="PROKAR_LIPOPROTEIN"/>
    <property type="match status" value="1"/>
</dbReference>
<feature type="chain" id="PRO_5038962486" evidence="5">
    <location>
        <begin position="29"/>
        <end position="552"/>
    </location>
</feature>
<sequence>MPRSVRRPSALIAAAAAGTLLLAGCASGGGSAAAGGDAAKPVEGGSLTYAVDTEPVSFDIHASSQDITGAIQRNVFDSLVRQDDKGEFHAWLAKTWEIAADLKSYTFHLRDDVKFTDGTVFDAEAVKVNFDRIVAKDTKSQYASSLIGPYTGTDVIDAHTVKVNFSEPFAPFLQAASTPYLGFYSPATIKENGPKLGSGGAVDIGTGPFVFSGYTKGQSAVFTKNPAYNWAPEGSAHQGAPYLDKLTVRFLSESSVRIGALNSGQVQVADAVPPADVKTLKADSRIQLITKATPGANYGLVLNTTQAPLNDPLVRKAIQRGIDVDTDIKSVYFGVYERAWSPISPTTPYYDASLEKSWPYDQAQSNSLLDQAGWTARDADGYRTKDGKRLTVEWPLMPAEYVRDQRDTLGTAIQADLKKIGVEITRPRLDIGTYIKKVYAGEEGIADYSWARFEPDVLRLYFNSASDPRKGGQNATFYKDADLDTWTDAGKATLDKAVRQDVYSKTQKKAVDLALFVPLYVRTAVAGAGTDVHGLRSDPNTWLNFYDTWLGK</sequence>
<dbReference type="PANTHER" id="PTHR30290">
    <property type="entry name" value="PERIPLASMIC BINDING COMPONENT OF ABC TRANSPORTER"/>
    <property type="match status" value="1"/>
</dbReference>
<keyword evidence="8" id="KW-1185">Reference proteome</keyword>
<evidence type="ECO:0000256" key="4">
    <source>
        <dbReference type="ARBA" id="ARBA00022729"/>
    </source>
</evidence>